<dbReference type="Gene3D" id="2.60.15.10">
    <property type="entry name" value="F0F1 ATP synthase delta/epsilon subunit, N-terminal"/>
    <property type="match status" value="1"/>
</dbReference>
<evidence type="ECO:0000259" key="2">
    <source>
        <dbReference type="Pfam" id="PF02823"/>
    </source>
</evidence>
<dbReference type="Proteomes" id="UP000028523">
    <property type="component" value="Unassembled WGS sequence"/>
</dbReference>
<dbReference type="InterPro" id="IPR020546">
    <property type="entry name" value="ATP_synth_F1_dsu/esu_N"/>
</dbReference>
<gene>
    <name evidence="3" type="primary">atpC</name>
    <name evidence="3" type="ORF">P271_56</name>
</gene>
<dbReference type="SUPFAM" id="SSF51344">
    <property type="entry name" value="Epsilon subunit of F1F0-ATP synthase N-terminal domain"/>
    <property type="match status" value="1"/>
</dbReference>
<keyword evidence="1" id="KW-0066">ATP synthesis</keyword>
<dbReference type="EMBL" id="AWQU01000088">
    <property type="protein sequence ID" value="KFB07231.1"/>
    <property type="molecule type" value="Genomic_DNA"/>
</dbReference>
<name>A0A084U2P5_MALIO</name>
<dbReference type="AlphaFoldDB" id="A0A084U2P5"/>
<dbReference type="RefSeq" id="WP_004025053.1">
    <property type="nucleotide sequence ID" value="NZ_AWQU01000088.1"/>
</dbReference>
<proteinExistence type="predicted"/>
<organism evidence="3 4">
    <name type="scientific">Malacoplasma iowae DK-CPA</name>
    <dbReference type="NCBI Taxonomy" id="1394179"/>
    <lineage>
        <taxon>Bacteria</taxon>
        <taxon>Bacillati</taxon>
        <taxon>Mycoplasmatota</taxon>
        <taxon>Mycoplasmoidales</taxon>
        <taxon>Mycoplasmoidaceae</taxon>
        <taxon>Malacoplasma</taxon>
    </lineage>
</organism>
<dbReference type="InterPro" id="IPR036771">
    <property type="entry name" value="ATPsynth_dsu/esu_N"/>
</dbReference>
<evidence type="ECO:0000256" key="1">
    <source>
        <dbReference type="ARBA" id="ARBA00023196"/>
    </source>
</evidence>
<dbReference type="Pfam" id="PF02823">
    <property type="entry name" value="ATP-synt_DE_N"/>
    <property type="match status" value="1"/>
</dbReference>
<feature type="domain" description="ATP synthase F1 complex delta/epsilon subunit N-terminal" evidence="2">
    <location>
        <begin position="7"/>
        <end position="83"/>
    </location>
</feature>
<keyword evidence="1" id="KW-0139">CF(1)</keyword>
<dbReference type="GO" id="GO:0015986">
    <property type="term" value="P:proton motive force-driven ATP synthesis"/>
    <property type="evidence" value="ECO:0007669"/>
    <property type="project" value="InterPro"/>
</dbReference>
<accession>A0A084U2P5</accession>
<comment type="caution">
    <text evidence="3">The sequence shown here is derived from an EMBL/GenBank/DDBJ whole genome shotgun (WGS) entry which is preliminary data.</text>
</comment>
<protein>
    <submittedName>
        <fullName evidence="3">F0F1-type ATP synthase, epsilon subunit</fullName>
    </submittedName>
</protein>
<dbReference type="GO" id="GO:0045259">
    <property type="term" value="C:proton-transporting ATP synthase complex"/>
    <property type="evidence" value="ECO:0007669"/>
    <property type="project" value="UniProtKB-KW"/>
</dbReference>
<evidence type="ECO:0000313" key="4">
    <source>
        <dbReference type="Proteomes" id="UP000028523"/>
    </source>
</evidence>
<evidence type="ECO:0000313" key="3">
    <source>
        <dbReference type="EMBL" id="KFB07231.1"/>
    </source>
</evidence>
<keyword evidence="4" id="KW-1185">Reference proteome</keyword>
<reference evidence="3 4" key="1">
    <citation type="journal article" date="2014" name="PLoS ONE">
        <title>Reduction of Hydrogen Peroxide Accumulation and Toxicity by a Catalase from Mycoplasma iowae.</title>
        <authorList>
            <person name="Pritchard R.E."/>
            <person name="Prassinos A.J."/>
            <person name="Osborne J.D."/>
            <person name="Raviv Z."/>
            <person name="Balish M.F."/>
        </authorList>
    </citation>
    <scope>NUCLEOTIDE SEQUENCE [LARGE SCALE GENOMIC DNA]</scope>
    <source>
        <strain evidence="3 4">DK-CPA</strain>
    </source>
</reference>
<sequence length="133" mass="15499">MSKPENLRLNILTPIGSGFDQDIVKIGFRCTDGDIVLFKNYAPTVGTIKFGKIKITDIENKEHFYLIDDGMFCINNNLLEIVTGFFVPFNQENIDQLQHDKERDYDVLTHLPNHDYFDVDREIYLIKKIKSIK</sequence>